<gene>
    <name evidence="9" type="ORF">GSTUAT00004933001</name>
</gene>
<dbReference type="InterPro" id="IPR027705">
    <property type="entry name" value="Flotillin_fam"/>
</dbReference>
<dbReference type="Pfam" id="PF01145">
    <property type="entry name" value="Band_7"/>
    <property type="match status" value="1"/>
</dbReference>
<organism evidence="9 10">
    <name type="scientific">Tuber aestivum</name>
    <name type="common">summer truffle</name>
    <dbReference type="NCBI Taxonomy" id="59557"/>
    <lineage>
        <taxon>Eukaryota</taxon>
        <taxon>Fungi</taxon>
        <taxon>Dikarya</taxon>
        <taxon>Ascomycota</taxon>
        <taxon>Pezizomycotina</taxon>
        <taxon>Pezizomycetes</taxon>
        <taxon>Pezizales</taxon>
        <taxon>Tuberaceae</taxon>
        <taxon>Tuber</taxon>
    </lineage>
</organism>
<keyword evidence="6" id="KW-0175">Coiled coil</keyword>
<dbReference type="Gene3D" id="3.30.479.30">
    <property type="entry name" value="Band 7 domain"/>
    <property type="match status" value="1"/>
</dbReference>
<evidence type="ECO:0000256" key="6">
    <source>
        <dbReference type="SAM" id="Coils"/>
    </source>
</evidence>
<keyword evidence="3" id="KW-1003">Cell membrane</keyword>
<keyword evidence="4" id="KW-0472">Membrane</keyword>
<comment type="subcellular location">
    <subcellularLocation>
        <location evidence="1">Cell membrane</location>
    </subcellularLocation>
</comment>
<dbReference type="InterPro" id="IPR036013">
    <property type="entry name" value="Band_7/SPFH_dom_sf"/>
</dbReference>
<evidence type="ECO:0000313" key="10">
    <source>
        <dbReference type="Proteomes" id="UP001412239"/>
    </source>
</evidence>
<evidence type="ECO:0000256" key="2">
    <source>
        <dbReference type="ARBA" id="ARBA00007161"/>
    </source>
</evidence>
<dbReference type="EMBL" id="LN891034">
    <property type="protein sequence ID" value="CUS11005.1"/>
    <property type="molecule type" value="Genomic_DNA"/>
</dbReference>
<dbReference type="GO" id="GO:0005886">
    <property type="term" value="C:plasma membrane"/>
    <property type="evidence" value="ECO:0007669"/>
    <property type="project" value="UniProtKB-SubCell"/>
</dbReference>
<evidence type="ECO:0000256" key="3">
    <source>
        <dbReference type="ARBA" id="ARBA00022475"/>
    </source>
</evidence>
<dbReference type="SUPFAM" id="SSF117892">
    <property type="entry name" value="Band 7/SPFH domain"/>
    <property type="match status" value="1"/>
</dbReference>
<accession>A0A292PWC0</accession>
<comment type="similarity">
    <text evidence="2 5">Belongs to the band 7/mec-2 family. Flotillin subfamily.</text>
</comment>
<evidence type="ECO:0000313" key="9">
    <source>
        <dbReference type="EMBL" id="CUS11005.1"/>
    </source>
</evidence>
<proteinExistence type="inferred from homology"/>
<feature type="region of interest" description="Disordered" evidence="7">
    <location>
        <begin position="514"/>
        <end position="537"/>
    </location>
</feature>
<reference evidence="9" key="1">
    <citation type="submission" date="2015-10" db="EMBL/GenBank/DDBJ databases">
        <authorList>
            <person name="Regsiter A."/>
            <person name="william w."/>
        </authorList>
    </citation>
    <scope>NUCLEOTIDE SEQUENCE</scope>
    <source>
        <strain evidence="9">Montdore</strain>
    </source>
</reference>
<dbReference type="PANTHER" id="PTHR13806:SF31">
    <property type="entry name" value="FLOTILLIN-LIKE PROTEIN 1-RELATED"/>
    <property type="match status" value="1"/>
</dbReference>
<dbReference type="InterPro" id="IPR001107">
    <property type="entry name" value="Band_7"/>
</dbReference>
<dbReference type="CDD" id="cd03399">
    <property type="entry name" value="SPFH_flotillin"/>
    <property type="match status" value="1"/>
</dbReference>
<name>A0A292PWC0_9PEZI</name>
<evidence type="ECO:0000256" key="1">
    <source>
        <dbReference type="ARBA" id="ARBA00004236"/>
    </source>
</evidence>
<protein>
    <recommendedName>
        <fullName evidence="8">Band 7 domain-containing protein</fullName>
    </recommendedName>
</protein>
<dbReference type="AlphaFoldDB" id="A0A292PWC0"/>
<evidence type="ECO:0000256" key="5">
    <source>
        <dbReference type="RuleBase" id="RU366054"/>
    </source>
</evidence>
<evidence type="ECO:0000256" key="7">
    <source>
        <dbReference type="SAM" id="MobiDB-lite"/>
    </source>
</evidence>
<sequence length="537" mass="58724">MWYHVSEPNSYLAITGVNIETVRIAKKAFVKPLQKVTKFSITPFDFSLQLQAMTIEKLQFALPAVFTIGPEDTPEALQKYASLLTGQAGDTSSQSNSSGRGHVQDIVKGIIEGETRVIVSGMSMDEIFKERKMFKEKVIANVQGELSQFGLKIYNANVKELHDTPGSEYFAFLSRKAHEGALNQAKIDVAEARMRGEIGEKEKQGLTAQQISKIEADTAIKETERKKDKATAEASFSVRQQELNMEVQQATIKAKRASEARDAELSKDVEKKRAEMELERLRAMDVVKSIITRETQEQKADAAAYTTKKNADASEYNAQKTALASQFGLQRSADAKKYETQTSSDAKLYQQQKTTDAAQYETQKSADARHYSAVKTADADYLARVKKAEADLVTAEKAAQAMFITRKKEAEGMLEMAKAYQALSQVMGGPEGLMQFLMIERGVYGDLANANAKAIQGLQPKISVWNTGSAGGEGAMADPAAPLRNIFQALPPLFSTINEQTGISPPAWMAQMPANGTPGSAVAPRPGNGQVVLPKKS</sequence>
<evidence type="ECO:0000259" key="8">
    <source>
        <dbReference type="Pfam" id="PF01145"/>
    </source>
</evidence>
<dbReference type="PANTHER" id="PTHR13806">
    <property type="entry name" value="FLOTILLIN-RELATED"/>
    <property type="match status" value="1"/>
</dbReference>
<dbReference type="Proteomes" id="UP001412239">
    <property type="component" value="Unassembled WGS sequence"/>
</dbReference>
<feature type="coiled-coil region" evidence="6">
    <location>
        <begin position="213"/>
        <end position="260"/>
    </location>
</feature>
<keyword evidence="10" id="KW-1185">Reference proteome</keyword>
<feature type="domain" description="Band 7" evidence="8">
    <location>
        <begin position="29"/>
        <end position="192"/>
    </location>
</feature>
<evidence type="ECO:0000256" key="4">
    <source>
        <dbReference type="ARBA" id="ARBA00023136"/>
    </source>
</evidence>